<comment type="caution">
    <text evidence="8">The sequence shown here is derived from an EMBL/GenBank/DDBJ whole genome shotgun (WGS) entry which is preliminary data.</text>
</comment>
<dbReference type="GO" id="GO:0005634">
    <property type="term" value="C:nucleus"/>
    <property type="evidence" value="ECO:0007669"/>
    <property type="project" value="UniProtKB-SubCell"/>
</dbReference>
<keyword evidence="2" id="KW-0805">Transcription regulation</keyword>
<keyword evidence="5" id="KW-0539">Nucleus</keyword>
<evidence type="ECO:0000256" key="4">
    <source>
        <dbReference type="ARBA" id="ARBA00023163"/>
    </source>
</evidence>
<name>A0AAV9XZT1_9CRYT</name>
<feature type="region of interest" description="Disordered" evidence="6">
    <location>
        <begin position="110"/>
        <end position="142"/>
    </location>
</feature>
<feature type="compositionally biased region" description="Low complexity" evidence="6">
    <location>
        <begin position="893"/>
        <end position="905"/>
    </location>
</feature>
<feature type="region of interest" description="Disordered" evidence="6">
    <location>
        <begin position="1439"/>
        <end position="1515"/>
    </location>
</feature>
<keyword evidence="9" id="KW-1185">Reference proteome</keyword>
<evidence type="ECO:0000256" key="1">
    <source>
        <dbReference type="ARBA" id="ARBA00004123"/>
    </source>
</evidence>
<evidence type="ECO:0000313" key="9">
    <source>
        <dbReference type="Proteomes" id="UP001311799"/>
    </source>
</evidence>
<feature type="compositionally biased region" description="Polar residues" evidence="6">
    <location>
        <begin position="925"/>
        <end position="953"/>
    </location>
</feature>
<dbReference type="GO" id="GO:0003677">
    <property type="term" value="F:DNA binding"/>
    <property type="evidence" value="ECO:0007669"/>
    <property type="project" value="UniProtKB-KW"/>
</dbReference>
<dbReference type="InterPro" id="IPR001471">
    <property type="entry name" value="AP2/ERF_dom"/>
</dbReference>
<feature type="compositionally biased region" description="Low complexity" evidence="6">
    <location>
        <begin position="1468"/>
        <end position="1511"/>
    </location>
</feature>
<protein>
    <recommendedName>
        <fullName evidence="7">AP2/ERF domain-containing protein</fullName>
    </recommendedName>
</protein>
<sequence>MPVLLYNNKKQTQLRVMNMNECNEGGTSCGPGVNATTMQKGEAEEFVNFLFREGFFHKKTDFEVFDLHSITPSLSYLIHKNSDNPGNYCNTVISDYSSLALRKYNQQPSSKIETGSSSIQELSNKSSGNVGSSQKLHVNSSNYHEKQTSIKCREDGAAWRANDIGIGLLLYGETTCFVLARMLEMAHTGILKERSEDGTEILEKEILNGSCKDTYFKGAPGLISRFSRGTENASNGGVSCWILGPRMERVGSLGEEKKATLCTNNVSNNNNIGSSGDGTKVLENSGEHAGLSGNYYMTMDKRVNSRESLTNRNVFILNPHLEVNEIRNILKYDINNSLLVHQIFSCRADIIDLGLINFELVTNSPCFLLHVRCSIDLTLPVYIYRRKFKAFVNVPEEIGKFENEKEKENSNCSNGQKELLHDNILKGRYLIVGDDFQKSLEALMSLYSWLKEHSLNPKSPHFDLDFGKFYYNRTLELLSNIEYIVKLSNGIEKSIAFSSNSQYGISVVNKVDPRLGVGLTRSLGLSKFATPNSRCSISTTASNNTPVSVDDPQPESKLGIKHQQLRGLSSMTNAADFPNVASLEPSGSINNKLTGKYIDSVVSNANVRVVAGNAESFVGVGGYLVDNKNGDNRIIMGDNNLVLSKTTVLGGEQSNSFISCSGSLRREKTGRRGVRFASNVCDENGIGNYEINRNNNSQQPQIINQNSHYSQINKPNNSSAVGSVNMNNCGDGTPQSLVSSIATNGGKQSGLIKQGTTGTVSPTVVTPASITSPAAAAATNTAAAPVVSTLVPGAIVRFRSQIPVDAKLVQGVPETDYFTHVQQVYYHFQKGEWRAVYGPSKNRQQKSFSVNKYGFYEAKRLAEEWRLRYLYSNPNNNAASVQTGANSISCGLSSNGVNNTNNNSSVYAKNKTRKRKSSLPDKTVGLNQTKSRNTRSVPISPNSTINDLPEPSSVSKITDMNASYSSIDGMIAFGHAEFSTVSLEQGLILGRKNSSSSASAVTVDGTGNTICNIGGNRSGSNRSEAHNGDNRHSGDNQIVSIGCIGANNDSKSKSQSELASNKHVLHPSTIGSSHFMGSDIINNASVRDNHNIGVSMVMNNKSSICIDNSKTVIMDDTSNCNGHNESSKCDSGTFNNKDMIRNTINTIGNLEDDCLRLENIIFDQQVAKPYNNDLLGIDSYLRVGMVGVNNGGVGIVSPDGLQKITEINISGGNSIRMNNSDIVSSASLASTSNSTPIVVSEVSSPSISSPISMNEISSSSRIVSPDKSLVSMKVGGVMIHSGNGVSGIHNVNFGQNSGCQPRISSDININNSREAHTSDNNINAQNVKTTNQSKINISRSVISQPCKNNTIMISNGNNGNKVVGGLVMMNTLNDSEENRINSNNGISHNGSNNGDNTGVICREDSSDRAGIYGVNLIEKGIIGCRRECMDSQNEVELNQEQRILDNERTRTTGNGGDSSIINGDPIEGNTNNNNSGRNGDSGNHSGNVSSNNNNSNNDNSNNDNNDSNSSNPWVKRNGWEEDLIVDSFFVG</sequence>
<organism evidence="8 9">
    <name type="scientific">Cryptosporidium xiaoi</name>
    <dbReference type="NCBI Taxonomy" id="659607"/>
    <lineage>
        <taxon>Eukaryota</taxon>
        <taxon>Sar</taxon>
        <taxon>Alveolata</taxon>
        <taxon>Apicomplexa</taxon>
        <taxon>Conoidasida</taxon>
        <taxon>Coccidia</taxon>
        <taxon>Eucoccidiorida</taxon>
        <taxon>Eimeriorina</taxon>
        <taxon>Cryptosporidiidae</taxon>
        <taxon>Cryptosporidium</taxon>
    </lineage>
</organism>
<evidence type="ECO:0000256" key="5">
    <source>
        <dbReference type="ARBA" id="ARBA00023242"/>
    </source>
</evidence>
<evidence type="ECO:0000256" key="6">
    <source>
        <dbReference type="SAM" id="MobiDB-lite"/>
    </source>
</evidence>
<gene>
    <name evidence="8" type="ORF">RS030_160</name>
</gene>
<keyword evidence="3" id="KW-0238">DNA-binding</keyword>
<feature type="compositionally biased region" description="Basic and acidic residues" evidence="6">
    <location>
        <begin position="1023"/>
        <end position="1034"/>
    </location>
</feature>
<dbReference type="Proteomes" id="UP001311799">
    <property type="component" value="Unassembled WGS sequence"/>
</dbReference>
<proteinExistence type="predicted"/>
<reference evidence="8 9" key="1">
    <citation type="submission" date="2023-10" db="EMBL/GenBank/DDBJ databases">
        <title>Comparative genomics analysis reveals potential genetic determinants of host preference in Cryptosporidium xiaoi.</title>
        <authorList>
            <person name="Xiao L."/>
            <person name="Li J."/>
        </authorList>
    </citation>
    <scope>NUCLEOTIDE SEQUENCE [LARGE SCALE GENOMIC DNA]</scope>
    <source>
        <strain evidence="8 9">52996</strain>
    </source>
</reference>
<evidence type="ECO:0000256" key="3">
    <source>
        <dbReference type="ARBA" id="ARBA00023125"/>
    </source>
</evidence>
<dbReference type="Pfam" id="PF00847">
    <property type="entry name" value="AP2"/>
    <property type="match status" value="1"/>
</dbReference>
<evidence type="ECO:0000256" key="2">
    <source>
        <dbReference type="ARBA" id="ARBA00023015"/>
    </source>
</evidence>
<feature type="region of interest" description="Disordered" evidence="6">
    <location>
        <begin position="1013"/>
        <end position="1036"/>
    </location>
</feature>
<keyword evidence="4" id="KW-0804">Transcription</keyword>
<feature type="region of interest" description="Disordered" evidence="6">
    <location>
        <begin position="1379"/>
        <end position="1399"/>
    </location>
</feature>
<feature type="compositionally biased region" description="Low complexity" evidence="6">
    <location>
        <begin position="1380"/>
        <end position="1396"/>
    </location>
</feature>
<comment type="subcellular location">
    <subcellularLocation>
        <location evidence="1">Nucleus</location>
    </subcellularLocation>
</comment>
<feature type="domain" description="AP2/ERF" evidence="7">
    <location>
        <begin position="824"/>
        <end position="869"/>
    </location>
</feature>
<dbReference type="GO" id="GO:0003700">
    <property type="term" value="F:DNA-binding transcription factor activity"/>
    <property type="evidence" value="ECO:0007669"/>
    <property type="project" value="InterPro"/>
</dbReference>
<dbReference type="PANTHER" id="PTHR42264">
    <property type="entry name" value="EPHRIN_REC_LIKE DOMAIN-CONTAINING PROTEIN"/>
    <property type="match status" value="1"/>
</dbReference>
<accession>A0AAV9XZT1</accession>
<dbReference type="EMBL" id="JAWDEY010000011">
    <property type="protein sequence ID" value="KAK6589735.1"/>
    <property type="molecule type" value="Genomic_DNA"/>
</dbReference>
<evidence type="ECO:0000259" key="7">
    <source>
        <dbReference type="Pfam" id="PF00847"/>
    </source>
</evidence>
<evidence type="ECO:0000313" key="8">
    <source>
        <dbReference type="EMBL" id="KAK6589735.1"/>
    </source>
</evidence>
<dbReference type="Gene3D" id="1.20.5.2050">
    <property type="match status" value="1"/>
</dbReference>
<feature type="region of interest" description="Disordered" evidence="6">
    <location>
        <begin position="893"/>
        <end position="953"/>
    </location>
</feature>